<evidence type="ECO:0000313" key="2">
    <source>
        <dbReference type="Proteomes" id="UP000025227"/>
    </source>
</evidence>
<feature type="region of interest" description="Disordered" evidence="1">
    <location>
        <begin position="1"/>
        <end position="80"/>
    </location>
</feature>
<evidence type="ECO:0000313" key="3">
    <source>
        <dbReference type="WBParaSite" id="HCON_00116020-00002"/>
    </source>
</evidence>
<dbReference type="Proteomes" id="UP000025227">
    <property type="component" value="Unplaced"/>
</dbReference>
<organism evidence="2 3">
    <name type="scientific">Haemonchus contortus</name>
    <name type="common">Barber pole worm</name>
    <dbReference type="NCBI Taxonomy" id="6289"/>
    <lineage>
        <taxon>Eukaryota</taxon>
        <taxon>Metazoa</taxon>
        <taxon>Ecdysozoa</taxon>
        <taxon>Nematoda</taxon>
        <taxon>Chromadorea</taxon>
        <taxon>Rhabditida</taxon>
        <taxon>Rhabditina</taxon>
        <taxon>Rhabditomorpha</taxon>
        <taxon>Strongyloidea</taxon>
        <taxon>Trichostrongylidae</taxon>
        <taxon>Haemonchus</taxon>
    </lineage>
</organism>
<feature type="compositionally biased region" description="Basic and acidic residues" evidence="1">
    <location>
        <begin position="140"/>
        <end position="155"/>
    </location>
</feature>
<feature type="compositionally biased region" description="Basic and acidic residues" evidence="1">
    <location>
        <begin position="575"/>
        <end position="587"/>
    </location>
</feature>
<feature type="compositionally biased region" description="Polar residues" evidence="1">
    <location>
        <begin position="1"/>
        <end position="14"/>
    </location>
</feature>
<feature type="compositionally biased region" description="Polar residues" evidence="1">
    <location>
        <begin position="21"/>
        <end position="50"/>
    </location>
</feature>
<dbReference type="OrthoDB" id="5870147at2759"/>
<name>A0A7I4YLF0_HAECO</name>
<keyword evidence="2" id="KW-1185">Reference proteome</keyword>
<dbReference type="WBParaSite" id="HCON_00116020-00002">
    <property type="protein sequence ID" value="HCON_00116020-00002"/>
    <property type="gene ID" value="HCON_00116020"/>
</dbReference>
<proteinExistence type="predicted"/>
<protein>
    <submittedName>
        <fullName evidence="3">C3H1-type domain-containing protein</fullName>
    </submittedName>
</protein>
<accession>A0A7I4YLF0</accession>
<feature type="region of interest" description="Disordered" evidence="1">
    <location>
        <begin position="124"/>
        <end position="171"/>
    </location>
</feature>
<sequence>MNNEINTPHGQHSPFSEHISPENSRNNSQLLPHSPPSRYSTIQQNSSPGNYQLRDGRHRSPITNTENHVGTPSPSRRPVGTFEYGHTYGSSTYRHDQTTFLGTPKLSTRYKPDNASFRQLSRPMHDNRRRQFSPFVHYPRFQEKPTQDENDERSTRKGPAPNSDDYRGRAFPVNHDWEESSTFQEPQQPKTYSACALTIWKVDEFCGFLCDKNALCTNLHFYADSTTVVEEDGKPLGELPSDRLQRGHRNGDLVYIHPSILYASSLIDFMKQHMLNCRPPFVDNALEVLYSNHTIRGDVTVAPRWIGDTIGRMCNLKRILISCEPYGDTAQGYGTVVEAVSEWSIVVQSHSRSDRVHCSLLNTSPELKGSFKVGCHVRYTACLDLPNSTYKWRCLKIAKTSWSTCNEAKVIVENSDTKGISSSNVTNGITPVKPTLEQGNCLIDSRKERDERVTNRKWDAKVEIIEREKNSQNSHEAPNTKKSYSPPRRIYRPIGYPAEANDPIPICMIENPRKRFRYGDEPPCRFTIPDEAERNHYAMYSSLYKSMEDFLLRHKHRREKNMRRSSRNVSATKSCELDREEIKKEDQFNTPSEDTTQRTTVDDSPKRFHFVGTGDDIGEIMASPKNCPKSPTKPSPSVKCSSDGWWYRRKRPRIYPTVVVAEFIEKRDVEKDCNEDVNVYRLPKTLTIRNSGVFVDDGICADSSGAMPNSRNSNPIISQNKDDQPSIMSLIQNDDVIGKFFAPLLKGPPKA</sequence>
<feature type="compositionally biased region" description="Polar residues" evidence="1">
    <location>
        <begin position="471"/>
        <end position="482"/>
    </location>
</feature>
<feature type="region of interest" description="Disordered" evidence="1">
    <location>
        <begin position="558"/>
        <end position="607"/>
    </location>
</feature>
<reference evidence="3" key="1">
    <citation type="submission" date="2020-12" db="UniProtKB">
        <authorList>
            <consortium name="WormBaseParasite"/>
        </authorList>
    </citation>
    <scope>IDENTIFICATION</scope>
    <source>
        <strain evidence="3">MHco3</strain>
    </source>
</reference>
<feature type="compositionally biased region" description="Polar residues" evidence="1">
    <location>
        <begin position="61"/>
        <end position="74"/>
    </location>
</feature>
<evidence type="ECO:0000256" key="1">
    <source>
        <dbReference type="SAM" id="MobiDB-lite"/>
    </source>
</evidence>
<dbReference type="AlphaFoldDB" id="A0A7I4YLF0"/>
<feature type="compositionally biased region" description="Polar residues" evidence="1">
    <location>
        <begin position="588"/>
        <end position="599"/>
    </location>
</feature>
<feature type="region of interest" description="Disordered" evidence="1">
    <location>
        <begin position="466"/>
        <end position="489"/>
    </location>
</feature>